<dbReference type="EMBL" id="MN740642">
    <property type="protein sequence ID" value="QHS79392.1"/>
    <property type="molecule type" value="Genomic_DNA"/>
</dbReference>
<dbReference type="InterPro" id="IPR043930">
    <property type="entry name" value="DUF5754"/>
</dbReference>
<name>A0A6C0AI38_9ZZZZ</name>
<evidence type="ECO:0000313" key="1">
    <source>
        <dbReference type="EMBL" id="QHS79392.1"/>
    </source>
</evidence>
<reference evidence="1" key="1">
    <citation type="journal article" date="2020" name="Nature">
        <title>Giant virus diversity and host interactions through global metagenomics.</title>
        <authorList>
            <person name="Schulz F."/>
            <person name="Roux S."/>
            <person name="Paez-Espino D."/>
            <person name="Jungbluth S."/>
            <person name="Walsh D.A."/>
            <person name="Denef V.J."/>
            <person name="McMahon K.D."/>
            <person name="Konstantinidis K.T."/>
            <person name="Eloe-Fadrosh E.A."/>
            <person name="Kyrpides N.C."/>
            <person name="Woyke T."/>
        </authorList>
    </citation>
    <scope>NUCLEOTIDE SEQUENCE</scope>
    <source>
        <strain evidence="1">GVMAG-S-1035237-23</strain>
    </source>
</reference>
<accession>A0A6C0AI38</accession>
<proteinExistence type="predicted"/>
<organism evidence="1">
    <name type="scientific">viral metagenome</name>
    <dbReference type="NCBI Taxonomy" id="1070528"/>
    <lineage>
        <taxon>unclassified sequences</taxon>
        <taxon>metagenomes</taxon>
        <taxon>organismal metagenomes</taxon>
    </lineage>
</organism>
<dbReference type="Pfam" id="PF19058">
    <property type="entry name" value="DUF5754"/>
    <property type="match status" value="1"/>
</dbReference>
<protein>
    <submittedName>
        <fullName evidence="1">Uncharacterized protein</fullName>
    </submittedName>
</protein>
<dbReference type="AlphaFoldDB" id="A0A6C0AI38"/>
<sequence length="103" mass="11999">MGGKTRKLRLKSIKPSHKAEKKWDATFIYPDGHQKVVPFGAKGMSDYTKHRDPTRKQRYLKRHSGMGESWQKPDTPGALAKWVLWNKTTLRASIADYKKRFKL</sequence>